<dbReference type="PANTHER" id="PTHR46561:SF11">
    <property type="entry name" value="SERPENTINE RECEPTOR CLASS ALPHA_BETA-14"/>
    <property type="match status" value="1"/>
</dbReference>
<accession>A0ABD2KB06</accession>
<gene>
    <name evidence="6" type="ORF">niasHS_001791</name>
</gene>
<reference evidence="6 7" key="1">
    <citation type="submission" date="2024-10" db="EMBL/GenBank/DDBJ databases">
        <authorList>
            <person name="Kim D."/>
        </authorList>
    </citation>
    <scope>NUCLEOTIDE SEQUENCE [LARGE SCALE GENOMIC DNA]</scope>
    <source>
        <strain evidence="6">Taebaek</strain>
    </source>
</reference>
<dbReference type="Proteomes" id="UP001620645">
    <property type="component" value="Unassembled WGS sequence"/>
</dbReference>
<evidence type="ECO:0000256" key="5">
    <source>
        <dbReference type="SAM" id="Phobius"/>
    </source>
</evidence>
<keyword evidence="3 5" id="KW-1133">Transmembrane helix</keyword>
<dbReference type="AlphaFoldDB" id="A0ABD2KB06"/>
<comment type="caution">
    <text evidence="6">The sequence shown here is derived from an EMBL/GenBank/DDBJ whole genome shotgun (WGS) entry which is preliminary data.</text>
</comment>
<evidence type="ECO:0000256" key="1">
    <source>
        <dbReference type="ARBA" id="ARBA00004141"/>
    </source>
</evidence>
<keyword evidence="2 5" id="KW-0812">Transmembrane</keyword>
<comment type="subcellular location">
    <subcellularLocation>
        <location evidence="1">Membrane</location>
        <topology evidence="1">Multi-pass membrane protein</topology>
    </subcellularLocation>
</comment>
<evidence type="ECO:0000313" key="6">
    <source>
        <dbReference type="EMBL" id="KAL3099865.1"/>
    </source>
</evidence>
<dbReference type="EMBL" id="JBICCN010000037">
    <property type="protein sequence ID" value="KAL3099865.1"/>
    <property type="molecule type" value="Genomic_DNA"/>
</dbReference>
<dbReference type="InterPro" id="IPR019408">
    <property type="entry name" value="7TM_GPCR_serpentine_rcpt_Srab"/>
</dbReference>
<name>A0ABD2KB06_HETSC</name>
<dbReference type="InterPro" id="IPR053286">
    <property type="entry name" value="Nematode_rcpt-like_srab"/>
</dbReference>
<keyword evidence="7" id="KW-1185">Reference proteome</keyword>
<keyword evidence="4 5" id="KW-0472">Membrane</keyword>
<feature type="transmembrane region" description="Helical" evidence="5">
    <location>
        <begin position="180"/>
        <end position="201"/>
    </location>
</feature>
<feature type="transmembrane region" description="Helical" evidence="5">
    <location>
        <begin position="360"/>
        <end position="377"/>
    </location>
</feature>
<feature type="transmembrane region" description="Helical" evidence="5">
    <location>
        <begin position="139"/>
        <end position="159"/>
    </location>
</feature>
<dbReference type="GO" id="GO:0016020">
    <property type="term" value="C:membrane"/>
    <property type="evidence" value="ECO:0007669"/>
    <property type="project" value="UniProtKB-SubCell"/>
</dbReference>
<evidence type="ECO:0000313" key="7">
    <source>
        <dbReference type="Proteomes" id="UP001620645"/>
    </source>
</evidence>
<feature type="transmembrane region" description="Helical" evidence="5">
    <location>
        <begin position="320"/>
        <end position="340"/>
    </location>
</feature>
<organism evidence="6 7">
    <name type="scientific">Heterodera schachtii</name>
    <name type="common">Sugarbeet cyst nematode worm</name>
    <name type="synonym">Tylenchus schachtii</name>
    <dbReference type="NCBI Taxonomy" id="97005"/>
    <lineage>
        <taxon>Eukaryota</taxon>
        <taxon>Metazoa</taxon>
        <taxon>Ecdysozoa</taxon>
        <taxon>Nematoda</taxon>
        <taxon>Chromadorea</taxon>
        <taxon>Rhabditida</taxon>
        <taxon>Tylenchina</taxon>
        <taxon>Tylenchomorpha</taxon>
        <taxon>Tylenchoidea</taxon>
        <taxon>Heteroderidae</taxon>
        <taxon>Heteroderinae</taxon>
        <taxon>Heterodera</taxon>
    </lineage>
</organism>
<sequence length="412" mass="46739">MPQYSVADLCNETATIILDSWGNIFRCVHCVLGIAILIIVAALVRQWHRSRFIFHGNLILLIASGLCLYILYTLALIGMAGRTLALYLFWPIAQFVQQPINSSSCGNCSNNINAGTETAVDKNSLVGCEALFVPLWLSMLLRLPTYQHVLIYPLLHFAIMTERARATLRARTYETEGKHFGVTACAIIWSLCALFSVWMILSTLADVKKFDQPQVYYSMISRYNNDIVITMDYALLALVVFTAMADIAIIMQNRKMHIRSRKRFANASVSPSSSHGAKMAFGINRGSTATRVDQNLYSLSRAYQLNENIVALQLFLPLDLAFALAFSLYLFFSAFLRSLYSEQLISGVVFIRLYELNTCFLPLHILVTVLVYLRFICRQSSARRAFRAISPLSVEEQQRIYMQQLRKQWATK</sequence>
<protein>
    <recommendedName>
        <fullName evidence="8">G protein-coupled receptor</fullName>
    </recommendedName>
</protein>
<proteinExistence type="predicted"/>
<feature type="transmembrane region" description="Helical" evidence="5">
    <location>
        <begin position="23"/>
        <end position="44"/>
    </location>
</feature>
<dbReference type="Pfam" id="PF10292">
    <property type="entry name" value="7TM_GPCR_Srab"/>
    <property type="match status" value="2"/>
</dbReference>
<evidence type="ECO:0000256" key="4">
    <source>
        <dbReference type="ARBA" id="ARBA00023136"/>
    </source>
</evidence>
<feature type="transmembrane region" description="Helical" evidence="5">
    <location>
        <begin position="56"/>
        <end position="80"/>
    </location>
</feature>
<feature type="transmembrane region" description="Helical" evidence="5">
    <location>
        <begin position="233"/>
        <end position="251"/>
    </location>
</feature>
<dbReference type="PANTHER" id="PTHR46561">
    <property type="entry name" value="SERPENTINE RECEPTOR, CLASS AB (CLASS A-LIKE)-RELATED"/>
    <property type="match status" value="1"/>
</dbReference>
<evidence type="ECO:0000256" key="2">
    <source>
        <dbReference type="ARBA" id="ARBA00022692"/>
    </source>
</evidence>
<evidence type="ECO:0008006" key="8">
    <source>
        <dbReference type="Google" id="ProtNLM"/>
    </source>
</evidence>
<evidence type="ECO:0000256" key="3">
    <source>
        <dbReference type="ARBA" id="ARBA00022989"/>
    </source>
</evidence>